<dbReference type="SUPFAM" id="SSF52096">
    <property type="entry name" value="ClpP/crotonase"/>
    <property type="match status" value="1"/>
</dbReference>
<dbReference type="GO" id="GO:0016836">
    <property type="term" value="F:hydro-lyase activity"/>
    <property type="evidence" value="ECO:0007669"/>
    <property type="project" value="TreeGrafter"/>
</dbReference>
<dbReference type="Proteomes" id="UP000244811">
    <property type="component" value="Chromosome 3"/>
</dbReference>
<name>A0A976MDV9_THEOR</name>
<dbReference type="InterPro" id="IPR052377">
    <property type="entry name" value="Mitochondrial_ECH-domain"/>
</dbReference>
<dbReference type="GO" id="GO:0006631">
    <property type="term" value="P:fatty acid metabolic process"/>
    <property type="evidence" value="ECO:0007669"/>
    <property type="project" value="UniProtKB-KW"/>
</dbReference>
<dbReference type="PANTHER" id="PTHR43602:SF1">
    <property type="entry name" value="ENOYL-COA HYDRATASE DOMAIN-CONTAINING PROTEIN 3, MITOCHONDRIAL"/>
    <property type="match status" value="1"/>
</dbReference>
<gene>
    <name evidence="4" type="ORF">MACK_002206</name>
</gene>
<dbReference type="PANTHER" id="PTHR43602">
    <property type="match status" value="1"/>
</dbReference>
<keyword evidence="2" id="KW-0443">Lipid metabolism</keyword>
<dbReference type="Gene3D" id="3.90.226.10">
    <property type="entry name" value="2-enoyl-CoA Hydratase, Chain A, domain 1"/>
    <property type="match status" value="1"/>
</dbReference>
<accession>A0A976MDV9</accession>
<protein>
    <recommendedName>
        <fullName evidence="3">Enoyl-CoA hydratase/isomerase domain-containing protein</fullName>
    </recommendedName>
</protein>
<organism evidence="4 5">
    <name type="scientific">Theileria orientalis</name>
    <dbReference type="NCBI Taxonomy" id="68886"/>
    <lineage>
        <taxon>Eukaryota</taxon>
        <taxon>Sar</taxon>
        <taxon>Alveolata</taxon>
        <taxon>Apicomplexa</taxon>
        <taxon>Aconoidasida</taxon>
        <taxon>Piroplasmida</taxon>
        <taxon>Theileriidae</taxon>
        <taxon>Theileria</taxon>
    </lineage>
</organism>
<dbReference type="InterPro" id="IPR045004">
    <property type="entry name" value="ECH_dom"/>
</dbReference>
<feature type="domain" description="Enoyl-CoA hydratase/isomerase" evidence="3">
    <location>
        <begin position="118"/>
        <end position="358"/>
    </location>
</feature>
<sequence length="550" mass="64350">MLSILAREPLKTIRNRIRSHKNLIFKTFSTLNEDHTTADRQNLNLESKNQDKFRYFTKDEIERLPFSDPYFEHLEGNYYEAPADLNTKSVSESPLILRSNVGVGFMALNSEYVGSGCIASLCREMSDLETNVYKRMVVLTSMTRNVFSKGLDMSEISLFFESYSKLAGLNTNKNLLGSKMDQIKEGLDHYLNNICDLLYIIRTYKKPLLVYGNGQMEAFGANLCFISSNSACYKHSSYQLNLSNEYYNTFGSSFMLSNLKGNMGEYLLLTNDKLTGEELIWAGLVKKFIEPNTINNIQITSDRLVELPEKYVETYINDFNLNVCKEYRLKEYEPIIEFHFKHNTISDIINSIKKSYLKRMSQSGVKLEVSKVKKFETELLKMMERTSVNKNIQQLFNIIKKLKMVRCNILSELNITPKEWNEMVSLSYKSSTTIKEDNMKLLYGLIMEILLIESLSMELELFYSYPHQDSLSKYLNTKFKMTRNDYEYKAYARNEMSLSNIRRLKELNINYNHKTGCEYDKTFMKQLESRYRADHLKDKFRMMKNILNIP</sequence>
<evidence type="ECO:0000313" key="4">
    <source>
        <dbReference type="EMBL" id="UKK01392.2"/>
    </source>
</evidence>
<evidence type="ECO:0000313" key="5">
    <source>
        <dbReference type="Proteomes" id="UP000244811"/>
    </source>
</evidence>
<dbReference type="GO" id="GO:0005739">
    <property type="term" value="C:mitochondrion"/>
    <property type="evidence" value="ECO:0007669"/>
    <property type="project" value="TreeGrafter"/>
</dbReference>
<reference evidence="4" key="1">
    <citation type="submission" date="2022-07" db="EMBL/GenBank/DDBJ databases">
        <title>Evaluation of T. orientalis genome assembly methods using nanopore sequencing and analysis of variation between genomes.</title>
        <authorList>
            <person name="Yam J."/>
            <person name="Micallef M.L."/>
            <person name="Liu M."/>
            <person name="Djordjevic S.P."/>
            <person name="Bogema D.R."/>
            <person name="Jenkins C."/>
        </authorList>
    </citation>
    <scope>NUCLEOTIDE SEQUENCE</scope>
    <source>
        <strain evidence="4">Goon Nure</strain>
    </source>
</reference>
<keyword evidence="1" id="KW-0276">Fatty acid metabolism</keyword>
<dbReference type="Pfam" id="PF16113">
    <property type="entry name" value="ECH_2"/>
    <property type="match status" value="1"/>
</dbReference>
<proteinExistence type="predicted"/>
<dbReference type="AlphaFoldDB" id="A0A976MDV9"/>
<evidence type="ECO:0000259" key="3">
    <source>
        <dbReference type="Pfam" id="PF16113"/>
    </source>
</evidence>
<dbReference type="InterPro" id="IPR029045">
    <property type="entry name" value="ClpP/crotonase-like_dom_sf"/>
</dbReference>
<evidence type="ECO:0000256" key="1">
    <source>
        <dbReference type="ARBA" id="ARBA00022832"/>
    </source>
</evidence>
<evidence type="ECO:0000256" key="2">
    <source>
        <dbReference type="ARBA" id="ARBA00023098"/>
    </source>
</evidence>
<dbReference type="EMBL" id="CP056070">
    <property type="protein sequence ID" value="UKK01392.2"/>
    <property type="molecule type" value="Genomic_DNA"/>
</dbReference>